<proteinExistence type="predicted"/>
<protein>
    <submittedName>
        <fullName evidence="3">Rhodanese-related sulfurtransferase</fullName>
    </submittedName>
</protein>
<keyword evidence="3" id="KW-0808">Transferase</keyword>
<dbReference type="PROSITE" id="PS50206">
    <property type="entry name" value="RHODANESE_3"/>
    <property type="match status" value="1"/>
</dbReference>
<sequence length="137" mass="15559">MDHFFIFISQQWMLVSALMVLIYLFAMNERNRGGTLVNHHQLATLVNSRDAVVVDLRDKKERKSGFIVDSKHISFSQFDAKMAELEQDKDKPIILVDKMGQHTGSIGLKLKKAGFEVFRLNGGIAEWKNSNLPLVKG</sequence>
<dbReference type="Proteomes" id="UP000267187">
    <property type="component" value="Unassembled WGS sequence"/>
</dbReference>
<dbReference type="InterPro" id="IPR001763">
    <property type="entry name" value="Rhodanese-like_dom"/>
</dbReference>
<feature type="domain" description="Rhodanese" evidence="2">
    <location>
        <begin position="47"/>
        <end position="136"/>
    </location>
</feature>
<dbReference type="InterPro" id="IPR036873">
    <property type="entry name" value="Rhodanese-like_dom_sf"/>
</dbReference>
<evidence type="ECO:0000313" key="3">
    <source>
        <dbReference type="EMBL" id="RMA80261.1"/>
    </source>
</evidence>
<comment type="caution">
    <text evidence="3">The sequence shown here is derived from an EMBL/GenBank/DDBJ whole genome shotgun (WGS) entry which is preliminary data.</text>
</comment>
<dbReference type="PANTHER" id="PTHR43031">
    <property type="entry name" value="FAD-DEPENDENT OXIDOREDUCTASE"/>
    <property type="match status" value="1"/>
</dbReference>
<dbReference type="CDD" id="cd00158">
    <property type="entry name" value="RHOD"/>
    <property type="match status" value="1"/>
</dbReference>
<evidence type="ECO:0000259" key="2">
    <source>
        <dbReference type="PROSITE" id="PS50206"/>
    </source>
</evidence>
<feature type="transmembrane region" description="Helical" evidence="1">
    <location>
        <begin position="6"/>
        <end position="26"/>
    </location>
</feature>
<dbReference type="Gene3D" id="3.40.250.10">
    <property type="entry name" value="Rhodanese-like domain"/>
    <property type="match status" value="1"/>
</dbReference>
<accession>A0A3M0A514</accession>
<keyword evidence="1" id="KW-0812">Transmembrane</keyword>
<organism evidence="3 4">
    <name type="scientific">Umboniibacter marinipuniceus</name>
    <dbReference type="NCBI Taxonomy" id="569599"/>
    <lineage>
        <taxon>Bacteria</taxon>
        <taxon>Pseudomonadati</taxon>
        <taxon>Pseudomonadota</taxon>
        <taxon>Gammaproteobacteria</taxon>
        <taxon>Cellvibrionales</taxon>
        <taxon>Cellvibrionaceae</taxon>
        <taxon>Umboniibacter</taxon>
    </lineage>
</organism>
<keyword evidence="1" id="KW-1133">Transmembrane helix</keyword>
<reference evidence="3 4" key="1">
    <citation type="submission" date="2018-10" db="EMBL/GenBank/DDBJ databases">
        <title>Genomic Encyclopedia of Type Strains, Phase IV (KMG-IV): sequencing the most valuable type-strain genomes for metagenomic binning, comparative biology and taxonomic classification.</title>
        <authorList>
            <person name="Goeker M."/>
        </authorList>
    </citation>
    <scope>NUCLEOTIDE SEQUENCE [LARGE SCALE GENOMIC DNA]</scope>
    <source>
        <strain evidence="3 4">DSM 25080</strain>
    </source>
</reference>
<keyword evidence="1" id="KW-0472">Membrane</keyword>
<dbReference type="RefSeq" id="WP_245962632.1">
    <property type="nucleotide sequence ID" value="NZ_REFJ01000003.1"/>
</dbReference>
<dbReference type="EMBL" id="REFJ01000003">
    <property type="protein sequence ID" value="RMA80261.1"/>
    <property type="molecule type" value="Genomic_DNA"/>
</dbReference>
<dbReference type="InterPro" id="IPR050229">
    <property type="entry name" value="GlpE_sulfurtransferase"/>
</dbReference>
<keyword evidence="4" id="KW-1185">Reference proteome</keyword>
<dbReference type="SUPFAM" id="SSF52821">
    <property type="entry name" value="Rhodanese/Cell cycle control phosphatase"/>
    <property type="match status" value="1"/>
</dbReference>
<dbReference type="PANTHER" id="PTHR43031:SF18">
    <property type="entry name" value="RHODANESE-RELATED SULFURTRANSFERASES"/>
    <property type="match status" value="1"/>
</dbReference>
<gene>
    <name evidence="3" type="ORF">DFR27_1625</name>
</gene>
<dbReference type="AlphaFoldDB" id="A0A3M0A514"/>
<dbReference type="SMART" id="SM00450">
    <property type="entry name" value="RHOD"/>
    <property type="match status" value="1"/>
</dbReference>
<evidence type="ECO:0000256" key="1">
    <source>
        <dbReference type="SAM" id="Phobius"/>
    </source>
</evidence>
<name>A0A3M0A514_9GAMM</name>
<dbReference type="Pfam" id="PF00581">
    <property type="entry name" value="Rhodanese"/>
    <property type="match status" value="1"/>
</dbReference>
<dbReference type="GO" id="GO:0016740">
    <property type="term" value="F:transferase activity"/>
    <property type="evidence" value="ECO:0007669"/>
    <property type="project" value="UniProtKB-KW"/>
</dbReference>
<evidence type="ECO:0000313" key="4">
    <source>
        <dbReference type="Proteomes" id="UP000267187"/>
    </source>
</evidence>